<evidence type="ECO:0000256" key="1">
    <source>
        <dbReference type="SAM" id="MobiDB-lite"/>
    </source>
</evidence>
<feature type="region of interest" description="Disordered" evidence="1">
    <location>
        <begin position="66"/>
        <end position="93"/>
    </location>
</feature>
<dbReference type="AlphaFoldDB" id="A0A1A8NRX7"/>
<sequence>QSHTPTFMLTHKHTQPIDIQECTPYTHSHSPYTPYTLWSRYCCTEGTTIPGPRRWSCSYWGNDEQATLPTAGQSDPLAQTITRRPAPTTSLQP</sequence>
<organism evidence="2">
    <name type="scientific">Nothobranchius rachovii</name>
    <name type="common">bluefin notho</name>
    <dbReference type="NCBI Taxonomy" id="451742"/>
    <lineage>
        <taxon>Eukaryota</taxon>
        <taxon>Metazoa</taxon>
        <taxon>Chordata</taxon>
        <taxon>Craniata</taxon>
        <taxon>Vertebrata</taxon>
        <taxon>Euteleostomi</taxon>
        <taxon>Actinopterygii</taxon>
        <taxon>Neopterygii</taxon>
        <taxon>Teleostei</taxon>
        <taxon>Neoteleostei</taxon>
        <taxon>Acanthomorphata</taxon>
        <taxon>Ovalentaria</taxon>
        <taxon>Atherinomorphae</taxon>
        <taxon>Cyprinodontiformes</taxon>
        <taxon>Nothobranchiidae</taxon>
        <taxon>Nothobranchius</taxon>
    </lineage>
</organism>
<protein>
    <submittedName>
        <fullName evidence="2">Serine/arginine repetitive matrix 1</fullName>
    </submittedName>
</protein>
<dbReference type="EMBL" id="HAEI01000446">
    <property type="protein sequence ID" value="SBR71781.1"/>
    <property type="molecule type" value="Transcribed_RNA"/>
</dbReference>
<reference evidence="2" key="2">
    <citation type="submission" date="2016-06" db="EMBL/GenBank/DDBJ databases">
        <title>The genome of a short-lived fish provides insights into sex chromosome evolution and the genetic control of aging.</title>
        <authorList>
            <person name="Reichwald K."/>
            <person name="Felder M."/>
            <person name="Petzold A."/>
            <person name="Koch P."/>
            <person name="Groth M."/>
            <person name="Platzer M."/>
        </authorList>
    </citation>
    <scope>NUCLEOTIDE SEQUENCE</scope>
    <source>
        <tissue evidence="2">Brain</tissue>
    </source>
</reference>
<accession>A0A1A8NRX7</accession>
<name>A0A1A8NRX7_9TELE</name>
<gene>
    <name evidence="2" type="primary">SRRM1</name>
</gene>
<feature type="non-terminal residue" evidence="2">
    <location>
        <position position="1"/>
    </location>
</feature>
<evidence type="ECO:0000313" key="2">
    <source>
        <dbReference type="EMBL" id="SBR71781.1"/>
    </source>
</evidence>
<reference evidence="2" key="1">
    <citation type="submission" date="2016-05" db="EMBL/GenBank/DDBJ databases">
        <authorList>
            <person name="Lavstsen T."/>
            <person name="Jespersen J.S."/>
        </authorList>
    </citation>
    <scope>NUCLEOTIDE SEQUENCE</scope>
    <source>
        <tissue evidence="2">Brain</tissue>
    </source>
</reference>
<feature type="non-terminal residue" evidence="2">
    <location>
        <position position="93"/>
    </location>
</feature>
<proteinExistence type="predicted"/>